<evidence type="ECO:0000313" key="1">
    <source>
        <dbReference type="EMBL" id="KII73595.1"/>
    </source>
</evidence>
<dbReference type="EMBL" id="JWZT01000755">
    <property type="protein sequence ID" value="KII73595.1"/>
    <property type="molecule type" value="Genomic_DNA"/>
</dbReference>
<reference evidence="1 2" key="1">
    <citation type="journal article" date="2014" name="Genome Biol. Evol.">
        <title>The genome of the myxosporean Thelohanellus kitauei shows adaptations to nutrient acquisition within its fish host.</title>
        <authorList>
            <person name="Yang Y."/>
            <person name="Xiong J."/>
            <person name="Zhou Z."/>
            <person name="Huo F."/>
            <person name="Miao W."/>
            <person name="Ran C."/>
            <person name="Liu Y."/>
            <person name="Zhang J."/>
            <person name="Feng J."/>
            <person name="Wang M."/>
            <person name="Wang M."/>
            <person name="Wang L."/>
            <person name="Yao B."/>
        </authorList>
    </citation>
    <scope>NUCLEOTIDE SEQUENCE [LARGE SCALE GENOMIC DNA]</scope>
    <source>
        <strain evidence="1">Wuqing</strain>
    </source>
</reference>
<evidence type="ECO:0000313" key="2">
    <source>
        <dbReference type="Proteomes" id="UP000031668"/>
    </source>
</evidence>
<protein>
    <submittedName>
        <fullName evidence="1">Uncharacterized protein</fullName>
    </submittedName>
</protein>
<organism evidence="1 2">
    <name type="scientific">Thelohanellus kitauei</name>
    <name type="common">Myxosporean</name>
    <dbReference type="NCBI Taxonomy" id="669202"/>
    <lineage>
        <taxon>Eukaryota</taxon>
        <taxon>Metazoa</taxon>
        <taxon>Cnidaria</taxon>
        <taxon>Myxozoa</taxon>
        <taxon>Myxosporea</taxon>
        <taxon>Bivalvulida</taxon>
        <taxon>Platysporina</taxon>
        <taxon>Myxobolidae</taxon>
        <taxon>Thelohanellus</taxon>
    </lineage>
</organism>
<dbReference type="AlphaFoldDB" id="A0A0C2NB88"/>
<proteinExistence type="predicted"/>
<comment type="caution">
    <text evidence="1">The sequence shown here is derived from an EMBL/GenBank/DDBJ whole genome shotgun (WGS) entry which is preliminary data.</text>
</comment>
<name>A0A0C2NB88_THEKT</name>
<gene>
    <name evidence="1" type="ORF">RF11_05078</name>
</gene>
<sequence>MQDICIETGYGLKKDEICRSLSKDLPRSVKLMTIVPQNYLLATSDYYTQQVKTGNSAVVETTCLLNCVELALGRRRIHTPLCVENNDSIDQTTKWGNCSQKSQKSIRKIAVDAALDARI</sequence>
<accession>A0A0C2NB88</accession>
<keyword evidence="2" id="KW-1185">Reference proteome</keyword>
<dbReference type="Proteomes" id="UP000031668">
    <property type="component" value="Unassembled WGS sequence"/>
</dbReference>